<dbReference type="EMBL" id="FN648291">
    <property type="protein sequence ID" value="CBJ26025.1"/>
    <property type="molecule type" value="Genomic_DNA"/>
</dbReference>
<dbReference type="InterPro" id="IPR006886">
    <property type="entry name" value="RNA_pol_III_Rpc5"/>
</dbReference>
<dbReference type="STRING" id="2880.D7FNL4"/>
<feature type="region of interest" description="Disordered" evidence="1">
    <location>
        <begin position="600"/>
        <end position="829"/>
    </location>
</feature>
<name>D7FNL4_ECTSI</name>
<feature type="compositionally biased region" description="Acidic residues" evidence="1">
    <location>
        <begin position="1"/>
        <end position="19"/>
    </location>
</feature>
<feature type="compositionally biased region" description="Gly residues" evidence="1">
    <location>
        <begin position="30"/>
        <end position="42"/>
    </location>
</feature>
<organism evidence="2 3">
    <name type="scientific">Ectocarpus siliculosus</name>
    <name type="common">Brown alga</name>
    <name type="synonym">Conferva siliculosa</name>
    <dbReference type="NCBI Taxonomy" id="2880"/>
    <lineage>
        <taxon>Eukaryota</taxon>
        <taxon>Sar</taxon>
        <taxon>Stramenopiles</taxon>
        <taxon>Ochrophyta</taxon>
        <taxon>PX clade</taxon>
        <taxon>Phaeophyceae</taxon>
        <taxon>Ectocarpales</taxon>
        <taxon>Ectocarpaceae</taxon>
        <taxon>Ectocarpus</taxon>
    </lineage>
</organism>
<protein>
    <submittedName>
        <fullName evidence="2">Uncharacterized protein</fullName>
    </submittedName>
</protein>
<dbReference type="OrthoDB" id="340681at2759"/>
<evidence type="ECO:0000256" key="1">
    <source>
        <dbReference type="SAM" id="MobiDB-lite"/>
    </source>
</evidence>
<reference evidence="2 3" key="1">
    <citation type="journal article" date="2010" name="Nature">
        <title>The Ectocarpus genome and the independent evolution of multicellularity in brown algae.</title>
        <authorList>
            <person name="Cock J.M."/>
            <person name="Sterck L."/>
            <person name="Rouze P."/>
            <person name="Scornet D."/>
            <person name="Allen A.E."/>
            <person name="Amoutzias G."/>
            <person name="Anthouard V."/>
            <person name="Artiguenave F."/>
            <person name="Aury J.M."/>
            <person name="Badger J.H."/>
            <person name="Beszteri B."/>
            <person name="Billiau K."/>
            <person name="Bonnet E."/>
            <person name="Bothwell J.H."/>
            <person name="Bowler C."/>
            <person name="Boyen C."/>
            <person name="Brownlee C."/>
            <person name="Carrano C.J."/>
            <person name="Charrier B."/>
            <person name="Cho G.Y."/>
            <person name="Coelho S.M."/>
            <person name="Collen J."/>
            <person name="Corre E."/>
            <person name="Da Silva C."/>
            <person name="Delage L."/>
            <person name="Delaroque N."/>
            <person name="Dittami S.M."/>
            <person name="Doulbeau S."/>
            <person name="Elias M."/>
            <person name="Farnham G."/>
            <person name="Gachon C.M."/>
            <person name="Gschloessl B."/>
            <person name="Heesch S."/>
            <person name="Jabbari K."/>
            <person name="Jubin C."/>
            <person name="Kawai H."/>
            <person name="Kimura K."/>
            <person name="Kloareg B."/>
            <person name="Kupper F.C."/>
            <person name="Lang D."/>
            <person name="Le Bail A."/>
            <person name="Leblanc C."/>
            <person name="Lerouge P."/>
            <person name="Lohr M."/>
            <person name="Lopez P.J."/>
            <person name="Martens C."/>
            <person name="Maumus F."/>
            <person name="Michel G."/>
            <person name="Miranda-Saavedra D."/>
            <person name="Morales J."/>
            <person name="Moreau H."/>
            <person name="Motomura T."/>
            <person name="Nagasato C."/>
            <person name="Napoli C.A."/>
            <person name="Nelson D.R."/>
            <person name="Nyvall-Collen P."/>
            <person name="Peters A.F."/>
            <person name="Pommier C."/>
            <person name="Potin P."/>
            <person name="Poulain J."/>
            <person name="Quesneville H."/>
            <person name="Read B."/>
            <person name="Rensing S.A."/>
            <person name="Ritter A."/>
            <person name="Rousvoal S."/>
            <person name="Samanta M."/>
            <person name="Samson G."/>
            <person name="Schroeder D.C."/>
            <person name="Segurens B."/>
            <person name="Strittmatter M."/>
            <person name="Tonon T."/>
            <person name="Tregear J.W."/>
            <person name="Valentin K."/>
            <person name="von Dassow P."/>
            <person name="Yamagishi T."/>
            <person name="Van de Peer Y."/>
            <person name="Wincker P."/>
        </authorList>
    </citation>
    <scope>NUCLEOTIDE SEQUENCE [LARGE SCALE GENOMIC DNA]</scope>
    <source>
        <strain evidence="3">Ec32 / CCAP1310/4</strain>
    </source>
</reference>
<dbReference type="InParanoid" id="D7FNL4"/>
<evidence type="ECO:0000313" key="3">
    <source>
        <dbReference type="Proteomes" id="UP000002630"/>
    </source>
</evidence>
<dbReference type="GO" id="GO:0005666">
    <property type="term" value="C:RNA polymerase III complex"/>
    <property type="evidence" value="ECO:0007669"/>
    <property type="project" value="TreeGrafter"/>
</dbReference>
<dbReference type="GO" id="GO:0042797">
    <property type="term" value="P:tRNA transcription by RNA polymerase III"/>
    <property type="evidence" value="ECO:0007669"/>
    <property type="project" value="TreeGrafter"/>
</dbReference>
<sequence length="829" mass="86957">MDPSMDDPMSEEEEDEDMDLPPGESRSSGSGSGSGGGGGGKGVVVKGVEIAEEDVYAYGDPDDPLDRVLDVYLADELEDHLYLLQYPMQPADRPSSTPLAVKVKAANHLLEVEHPIKQGGKHYDKNAPGQLRRATQKHTGSRVRPATNFAFGVIRSDELHLTPIHATMQMRPCFQHIDEAKAQEIEMDLDDPDNGGTKEAEKPQQVSFKKKESERATAARKSSYAYKKSIEDAEPWVALEVHGQNDDRSLDEFSRMFVDDDASANRGTTTKEFPPCERYLQGLDYMEEYDENGESFSAGGRGRSLADSIDLVTAGTGTYSPVNLPAAPAHQLGGDAKVVGYLKLAHLVPFSMLLDVTNMSPDAVLQALSVEGRQKGLLMRGNWAALPADVWPRGPPHAADCLSVAQCLLHRYGAVSRPDLQRRFPELEPVTLKELLLRIAELDTVDRRWVPKVKDGLTFGMEHPEIVELEEERWTLHESILKERLGDDILAPPSCPTFGTFVKVLEAAARAASAASASAARAPMSRAVPSFGVLRRGEVAAKEEITEEEEEETVAPARGAEPKEEKPSVIEEAGAAAAAKGKAKAGPAAVGAAVVAGAAARAPAPKRHFKPKKRPAKAASAVKETAVKQEHEGDDVAGGGSAAGVSGGGGVGGVEESKGTAAVEEGRSEGGSEGRRGTARSRRDAAAAAPAVDGGDTKASAGGSKRQGGGRGAAAGAVALPAAKEEPREQSSDVSLPAEGKGKGPAASGSGDTAMGEGATAAEAAAGGDADAAAAAAAAAEEEVEWRTENKAAGGKSRGRGGGGSSKREEPATRPKVKPRSNRSKSKGK</sequence>
<evidence type="ECO:0000313" key="2">
    <source>
        <dbReference type="EMBL" id="CBJ26025.1"/>
    </source>
</evidence>
<feature type="compositionally biased region" description="Basic residues" evidence="1">
    <location>
        <begin position="604"/>
        <end position="616"/>
    </location>
</feature>
<feature type="compositionally biased region" description="Basic and acidic residues" evidence="1">
    <location>
        <begin position="560"/>
        <end position="569"/>
    </location>
</feature>
<dbReference type="PANTHER" id="PTHR12069">
    <property type="entry name" value="DNA-DIRECTED RNA POLYMERASES III 80 KDA POLYPEPTIDE RNA POLYMERASE III SUBUNIT 5"/>
    <property type="match status" value="1"/>
</dbReference>
<proteinExistence type="predicted"/>
<keyword evidence="3" id="KW-1185">Reference proteome</keyword>
<dbReference type="eggNOG" id="KOG2354">
    <property type="taxonomic scope" value="Eukaryota"/>
</dbReference>
<feature type="compositionally biased region" description="Low complexity" evidence="1">
    <location>
        <begin position="686"/>
        <end position="704"/>
    </location>
</feature>
<dbReference type="Pfam" id="PF04801">
    <property type="entry name" value="RPC5"/>
    <property type="match status" value="1"/>
</dbReference>
<feature type="region of interest" description="Disordered" evidence="1">
    <location>
        <begin position="188"/>
        <end position="214"/>
    </location>
</feature>
<feature type="compositionally biased region" description="Basic and acidic residues" evidence="1">
    <location>
        <begin position="664"/>
        <end position="685"/>
    </location>
</feature>
<dbReference type="Proteomes" id="UP000002630">
    <property type="component" value="Linkage Group LG02"/>
</dbReference>
<dbReference type="EMBL" id="FN649727">
    <property type="protein sequence ID" value="CBJ26025.1"/>
    <property type="molecule type" value="Genomic_DNA"/>
</dbReference>
<dbReference type="AlphaFoldDB" id="D7FNL4"/>
<feature type="compositionally biased region" description="Basic residues" evidence="1">
    <location>
        <begin position="815"/>
        <end position="829"/>
    </location>
</feature>
<accession>D7FNL4</accession>
<feature type="compositionally biased region" description="Gly residues" evidence="1">
    <location>
        <begin position="636"/>
        <end position="653"/>
    </location>
</feature>
<dbReference type="PANTHER" id="PTHR12069:SF0">
    <property type="entry name" value="DNA-DIRECTED RNA POLYMERASE III SUBUNIT RPC5"/>
    <property type="match status" value="1"/>
</dbReference>
<feature type="compositionally biased region" description="Low complexity" evidence="1">
    <location>
        <begin position="744"/>
        <end position="779"/>
    </location>
</feature>
<feature type="region of interest" description="Disordered" evidence="1">
    <location>
        <begin position="1"/>
        <end position="45"/>
    </location>
</feature>
<feature type="region of interest" description="Disordered" evidence="1">
    <location>
        <begin position="542"/>
        <end position="569"/>
    </location>
</feature>
<gene>
    <name evidence="2" type="ORF">Esi_0018_0107</name>
</gene>